<accession>A0A2K8Z8S0</accession>
<dbReference type="AlphaFoldDB" id="A0A2K8Z8S0"/>
<dbReference type="OrthoDB" id="958605at2"/>
<protein>
    <recommendedName>
        <fullName evidence="3">Response regulator</fullName>
    </recommendedName>
</protein>
<evidence type="ECO:0000313" key="2">
    <source>
        <dbReference type="Proteomes" id="UP000232883"/>
    </source>
</evidence>
<reference evidence="1 2" key="1">
    <citation type="submission" date="2017-11" db="EMBL/GenBank/DDBJ databases">
        <title>Taxonomic description and genome sequences of Spirosoma HA7 sp. nov., isolated from pollen microhabitat of Corylus avellana.</title>
        <authorList>
            <person name="Ambika Manirajan B."/>
            <person name="Suarez C."/>
            <person name="Ratering S."/>
            <person name="Geissler-Plaum R."/>
            <person name="Cardinale M."/>
            <person name="Sylvia S."/>
        </authorList>
    </citation>
    <scope>NUCLEOTIDE SEQUENCE [LARGE SCALE GENOMIC DNA]</scope>
    <source>
        <strain evidence="1 2">HA7</strain>
    </source>
</reference>
<keyword evidence="2" id="KW-1185">Reference proteome</keyword>
<evidence type="ECO:0008006" key="3">
    <source>
        <dbReference type="Google" id="ProtNLM"/>
    </source>
</evidence>
<organism evidence="1 2">
    <name type="scientific">Spirosoma pollinicola</name>
    <dbReference type="NCBI Taxonomy" id="2057025"/>
    <lineage>
        <taxon>Bacteria</taxon>
        <taxon>Pseudomonadati</taxon>
        <taxon>Bacteroidota</taxon>
        <taxon>Cytophagia</taxon>
        <taxon>Cytophagales</taxon>
        <taxon>Cytophagaceae</taxon>
        <taxon>Spirosoma</taxon>
    </lineage>
</organism>
<dbReference type="Proteomes" id="UP000232883">
    <property type="component" value="Chromosome"/>
</dbReference>
<dbReference type="EMBL" id="CP025096">
    <property type="protein sequence ID" value="AUD06265.1"/>
    <property type="molecule type" value="Genomic_DNA"/>
</dbReference>
<name>A0A2K8Z8S0_9BACT</name>
<gene>
    <name evidence="1" type="ORF">CWM47_33120</name>
</gene>
<evidence type="ECO:0000313" key="1">
    <source>
        <dbReference type="EMBL" id="AUD06265.1"/>
    </source>
</evidence>
<dbReference type="KEGG" id="spir:CWM47_33120"/>
<dbReference type="SUPFAM" id="SSF52172">
    <property type="entry name" value="CheY-like"/>
    <property type="match status" value="1"/>
</dbReference>
<dbReference type="InterPro" id="IPR011006">
    <property type="entry name" value="CheY-like_superfamily"/>
</dbReference>
<proteinExistence type="predicted"/>
<dbReference type="RefSeq" id="WP_100992814.1">
    <property type="nucleotide sequence ID" value="NZ_CP025096.1"/>
</dbReference>
<sequence length="154" mass="17360">MTTIDTTDWLLVVKDEEVQYAFLRVALKSILPEVHTVHATNVITALSYLQACLIEQRPLPRLILSDLYLSLQPEGFHLVGTIDSTSAGMTHLYQLLTSSLSNSVDQPAIPQAEPAYMDKPSVFTEWEEFLVHIQTYWQRGATSSLNRHFVSSPN</sequence>